<dbReference type="AlphaFoldDB" id="A0A921FHP8"/>
<gene>
    <name evidence="1" type="ORF">K8V23_01015</name>
</gene>
<reference evidence="1" key="1">
    <citation type="journal article" date="2021" name="PeerJ">
        <title>Extensive microbial diversity within the chicken gut microbiome revealed by metagenomics and culture.</title>
        <authorList>
            <person name="Gilroy R."/>
            <person name="Ravi A."/>
            <person name="Getino M."/>
            <person name="Pursley I."/>
            <person name="Horton D.L."/>
            <person name="Alikhan N.F."/>
            <person name="Baker D."/>
            <person name="Gharbi K."/>
            <person name="Hall N."/>
            <person name="Watson M."/>
            <person name="Adriaenssens E.M."/>
            <person name="Foster-Nyarko E."/>
            <person name="Jarju S."/>
            <person name="Secka A."/>
            <person name="Antonio M."/>
            <person name="Oren A."/>
            <person name="Chaudhuri R.R."/>
            <person name="La Ragione R."/>
            <person name="Hildebrand F."/>
            <person name="Pallen M.J."/>
        </authorList>
    </citation>
    <scope>NUCLEOTIDE SEQUENCE</scope>
    <source>
        <strain evidence="1">CHK194-22301</strain>
    </source>
</reference>
<reference evidence="1" key="2">
    <citation type="submission" date="2021-09" db="EMBL/GenBank/DDBJ databases">
        <authorList>
            <person name="Gilroy R."/>
        </authorList>
    </citation>
    <scope>NUCLEOTIDE SEQUENCE</scope>
    <source>
        <strain evidence="1">CHK194-22301</strain>
    </source>
</reference>
<comment type="caution">
    <text evidence="1">The sequence shown here is derived from an EMBL/GenBank/DDBJ whole genome shotgun (WGS) entry which is preliminary data.</text>
</comment>
<evidence type="ECO:0000313" key="1">
    <source>
        <dbReference type="EMBL" id="HJF09375.1"/>
    </source>
</evidence>
<sequence length="66" mass="7738">MKVTFDSVEVSSDLVRLTKEDPLTQQTVKKVIKVLRNKHLTYLEAKRVLIYTDKMILDSFLNEKQV</sequence>
<dbReference type="Proteomes" id="UP000784793">
    <property type="component" value="Unassembled WGS sequence"/>
</dbReference>
<dbReference type="EMBL" id="DYXB01000012">
    <property type="protein sequence ID" value="HJF09375.1"/>
    <property type="molecule type" value="Genomic_DNA"/>
</dbReference>
<name>A0A921FHP8_9LACO</name>
<evidence type="ECO:0000313" key="2">
    <source>
        <dbReference type="Proteomes" id="UP000784793"/>
    </source>
</evidence>
<proteinExistence type="predicted"/>
<protein>
    <submittedName>
        <fullName evidence="1">Uncharacterized protein</fullName>
    </submittedName>
</protein>
<accession>A0A921FHP8</accession>
<organism evidence="1 2">
    <name type="scientific">Lactobacillus crispatus</name>
    <dbReference type="NCBI Taxonomy" id="47770"/>
    <lineage>
        <taxon>Bacteria</taxon>
        <taxon>Bacillati</taxon>
        <taxon>Bacillota</taxon>
        <taxon>Bacilli</taxon>
        <taxon>Lactobacillales</taxon>
        <taxon>Lactobacillaceae</taxon>
        <taxon>Lactobacillus</taxon>
    </lineage>
</organism>